<dbReference type="Gene3D" id="3.30.450.150">
    <property type="entry name" value="Haem-degrading domain"/>
    <property type="match status" value="1"/>
</dbReference>
<dbReference type="RefSeq" id="WP_063145744.1">
    <property type="nucleotide sequence ID" value="NZ_FJXR01000051.1"/>
</dbReference>
<dbReference type="GO" id="GO:0008817">
    <property type="term" value="F:corrinoid adenosyltransferase activity"/>
    <property type="evidence" value="ECO:0007669"/>
    <property type="project" value="UniProtKB-EC"/>
</dbReference>
<reference evidence="1 2" key="1">
    <citation type="submission" date="2016-03" db="EMBL/GenBank/DDBJ databases">
        <authorList>
            <consortium name="Pathogen Informatics"/>
        </authorList>
    </citation>
    <scope>NUCLEOTIDE SEQUENCE [LARGE SCALE GENOMIC DNA]</scope>
    <source>
        <strain evidence="2">e1252</strain>
    </source>
</reference>
<proteinExistence type="predicted"/>
<dbReference type="PANTHER" id="PTHR34309:SF1">
    <property type="entry name" value="PROTEIN GLCG"/>
    <property type="match status" value="1"/>
</dbReference>
<gene>
    <name evidence="1" type="ORF">SAMEA2273318_04837</name>
</gene>
<evidence type="ECO:0000313" key="2">
    <source>
        <dbReference type="Proteomes" id="UP000076008"/>
    </source>
</evidence>
<dbReference type="PANTHER" id="PTHR34309">
    <property type="entry name" value="SLR1406 PROTEIN"/>
    <property type="match status" value="1"/>
</dbReference>
<dbReference type="Pfam" id="PF03928">
    <property type="entry name" value="HbpS-like"/>
    <property type="match status" value="1"/>
</dbReference>
<dbReference type="InterPro" id="IPR052517">
    <property type="entry name" value="GlcG_carb_metab_protein"/>
</dbReference>
<accession>A0A144V3X0</accession>
<dbReference type="AlphaFoldDB" id="A0A144V3X0"/>
<keyword evidence="1" id="KW-0808">Transferase</keyword>
<name>A0A144V3X0_ENTCL</name>
<dbReference type="EMBL" id="FJXR01000051">
    <property type="protein sequence ID" value="CZW45182.1"/>
    <property type="molecule type" value="Genomic_DNA"/>
</dbReference>
<sequence>MNKSQQINTITLTAAKKMATAVELKANEINVKVVFSAVDQGGNTLLMQRMDEAFVTSCDISLNKAYTACCLKQGTHEITGAVQPGQSLYGLQLTNQQRIVIFGGGLPVFLDGKVIGAVGVSGGTVEQDMQLAETALRLFSELW</sequence>
<dbReference type="InterPro" id="IPR038084">
    <property type="entry name" value="PduO/GlcC-like_sf"/>
</dbReference>
<dbReference type="EC" id="2.5.1.17" evidence="1"/>
<evidence type="ECO:0000313" key="1">
    <source>
        <dbReference type="EMBL" id="CZW45182.1"/>
    </source>
</evidence>
<dbReference type="SUPFAM" id="SSF143744">
    <property type="entry name" value="GlcG-like"/>
    <property type="match status" value="1"/>
</dbReference>
<organism evidence="1 2">
    <name type="scientific">Enterobacter cloacae</name>
    <dbReference type="NCBI Taxonomy" id="550"/>
    <lineage>
        <taxon>Bacteria</taxon>
        <taxon>Pseudomonadati</taxon>
        <taxon>Pseudomonadota</taxon>
        <taxon>Gammaproteobacteria</taxon>
        <taxon>Enterobacterales</taxon>
        <taxon>Enterobacteriaceae</taxon>
        <taxon>Enterobacter</taxon>
        <taxon>Enterobacter cloacae complex</taxon>
    </lineage>
</organism>
<dbReference type="Proteomes" id="UP000076008">
    <property type="component" value="Unassembled WGS sequence"/>
</dbReference>
<dbReference type="InterPro" id="IPR005624">
    <property type="entry name" value="PduO/GlcC-like"/>
</dbReference>
<protein>
    <submittedName>
        <fullName evidence="1">ATP/cobalamin adenosyltransferase</fullName>
        <ecNumber evidence="1">2.5.1.17</ecNumber>
    </submittedName>
</protein>